<dbReference type="InterPro" id="IPR018297">
    <property type="entry name" value="A/G_cyclase_CS"/>
</dbReference>
<dbReference type="SUPFAM" id="SSF55073">
    <property type="entry name" value="Nucleotide cyclase"/>
    <property type="match status" value="1"/>
</dbReference>
<dbReference type="OrthoDB" id="60033at2759"/>
<evidence type="ECO:0000256" key="5">
    <source>
        <dbReference type="ARBA" id="ARBA00023136"/>
    </source>
</evidence>
<dbReference type="InterPro" id="IPR001054">
    <property type="entry name" value="A/G_cyclase"/>
</dbReference>
<protein>
    <recommendedName>
        <fullName evidence="8">Guanylate cyclase domain-containing protein</fullName>
    </recommendedName>
</protein>
<dbReference type="AlphaFoldDB" id="A0A3S5AR11"/>
<dbReference type="GO" id="GO:0035556">
    <property type="term" value="P:intracellular signal transduction"/>
    <property type="evidence" value="ECO:0007669"/>
    <property type="project" value="InterPro"/>
</dbReference>
<comment type="caution">
    <text evidence="9">The sequence shown here is derived from an EMBL/GenBank/DDBJ whole genome shotgun (WGS) entry which is preliminary data.</text>
</comment>
<evidence type="ECO:0000256" key="7">
    <source>
        <dbReference type="RuleBase" id="RU000405"/>
    </source>
</evidence>
<dbReference type="EMBL" id="CAAALY010059248">
    <property type="protein sequence ID" value="VEL22947.1"/>
    <property type="molecule type" value="Genomic_DNA"/>
</dbReference>
<dbReference type="GO" id="GO:0001653">
    <property type="term" value="F:peptide receptor activity"/>
    <property type="evidence" value="ECO:0007669"/>
    <property type="project" value="TreeGrafter"/>
</dbReference>
<keyword evidence="2" id="KW-0812">Transmembrane</keyword>
<dbReference type="PROSITE" id="PS00452">
    <property type="entry name" value="GUANYLATE_CYCLASE_1"/>
    <property type="match status" value="1"/>
</dbReference>
<evidence type="ECO:0000313" key="9">
    <source>
        <dbReference type="EMBL" id="VEL22947.1"/>
    </source>
</evidence>
<dbReference type="InterPro" id="IPR050401">
    <property type="entry name" value="Cyclic_nucleotide_synthase"/>
</dbReference>
<reference evidence="9" key="1">
    <citation type="submission" date="2018-11" db="EMBL/GenBank/DDBJ databases">
        <authorList>
            <consortium name="Pathogen Informatics"/>
        </authorList>
    </citation>
    <scope>NUCLEOTIDE SEQUENCE</scope>
</reference>
<keyword evidence="6 7" id="KW-0456">Lyase</keyword>
<dbReference type="PANTHER" id="PTHR11920:SF494">
    <property type="entry name" value="ATRIAL NATRIURETIC PEPTIDE RECEPTOR 2"/>
    <property type="match status" value="1"/>
</dbReference>
<keyword evidence="3" id="KW-0547">Nucleotide-binding</keyword>
<sequence>MELTLPEYLTPLPYSLYCFLSFREVAGQLIRNEPVNPESYDAVTIYFSDICGFTSLSAESTAMQIVNLLNHLYTLFDGIIEHYEVYKVETIGDAYMVASGLPKRIENRHAEEIARMSIAFLKAIYKFEIPHRKDRRLELRIGIHSGPVCAGVVGSKMPRYCLFGDTVNTSSRMESTGLRKFITNNHEFFCAHCVTFLIFDIILFVI</sequence>
<evidence type="ECO:0000313" key="10">
    <source>
        <dbReference type="Proteomes" id="UP000784294"/>
    </source>
</evidence>
<evidence type="ECO:0000256" key="2">
    <source>
        <dbReference type="ARBA" id="ARBA00022692"/>
    </source>
</evidence>
<comment type="subcellular location">
    <subcellularLocation>
        <location evidence="1">Membrane</location>
    </subcellularLocation>
</comment>
<evidence type="ECO:0000259" key="8">
    <source>
        <dbReference type="PROSITE" id="PS50125"/>
    </source>
</evidence>
<dbReference type="GO" id="GO:0000166">
    <property type="term" value="F:nucleotide binding"/>
    <property type="evidence" value="ECO:0007669"/>
    <property type="project" value="UniProtKB-KW"/>
</dbReference>
<dbReference type="GO" id="GO:0005886">
    <property type="term" value="C:plasma membrane"/>
    <property type="evidence" value="ECO:0007669"/>
    <property type="project" value="TreeGrafter"/>
</dbReference>
<dbReference type="GO" id="GO:0004016">
    <property type="term" value="F:adenylate cyclase activity"/>
    <property type="evidence" value="ECO:0007669"/>
    <property type="project" value="TreeGrafter"/>
</dbReference>
<keyword evidence="4" id="KW-1133">Transmembrane helix</keyword>
<dbReference type="InterPro" id="IPR029787">
    <property type="entry name" value="Nucleotide_cyclase"/>
</dbReference>
<dbReference type="SMART" id="SM00044">
    <property type="entry name" value="CYCc"/>
    <property type="match status" value="1"/>
</dbReference>
<keyword evidence="10" id="KW-1185">Reference proteome</keyword>
<dbReference type="PROSITE" id="PS50125">
    <property type="entry name" value="GUANYLATE_CYCLASE_2"/>
    <property type="match status" value="1"/>
</dbReference>
<dbReference type="FunFam" id="3.30.70.1230:FF:000030">
    <property type="entry name" value="Si:ch211-215j19.12"/>
    <property type="match status" value="1"/>
</dbReference>
<organism evidence="9 10">
    <name type="scientific">Protopolystoma xenopodis</name>
    <dbReference type="NCBI Taxonomy" id="117903"/>
    <lineage>
        <taxon>Eukaryota</taxon>
        <taxon>Metazoa</taxon>
        <taxon>Spiralia</taxon>
        <taxon>Lophotrochozoa</taxon>
        <taxon>Platyhelminthes</taxon>
        <taxon>Monogenea</taxon>
        <taxon>Polyopisthocotylea</taxon>
        <taxon>Polystomatidea</taxon>
        <taxon>Polystomatidae</taxon>
        <taxon>Protopolystoma</taxon>
    </lineage>
</organism>
<evidence type="ECO:0000256" key="6">
    <source>
        <dbReference type="ARBA" id="ARBA00023239"/>
    </source>
</evidence>
<dbReference type="Proteomes" id="UP000784294">
    <property type="component" value="Unassembled WGS sequence"/>
</dbReference>
<comment type="similarity">
    <text evidence="7">Belongs to the adenylyl cyclase class-4/guanylyl cyclase family.</text>
</comment>
<evidence type="ECO:0000256" key="1">
    <source>
        <dbReference type="ARBA" id="ARBA00004370"/>
    </source>
</evidence>
<dbReference type="CDD" id="cd07302">
    <property type="entry name" value="CHD"/>
    <property type="match status" value="1"/>
</dbReference>
<feature type="domain" description="Guanylate cyclase" evidence="8">
    <location>
        <begin position="44"/>
        <end position="174"/>
    </location>
</feature>
<evidence type="ECO:0000256" key="4">
    <source>
        <dbReference type="ARBA" id="ARBA00022989"/>
    </source>
</evidence>
<dbReference type="Pfam" id="PF00211">
    <property type="entry name" value="Guanylate_cyc"/>
    <property type="match status" value="1"/>
</dbReference>
<proteinExistence type="inferred from homology"/>
<accession>A0A3S5AR11</accession>
<dbReference type="GO" id="GO:0004383">
    <property type="term" value="F:guanylate cyclase activity"/>
    <property type="evidence" value="ECO:0007669"/>
    <property type="project" value="TreeGrafter"/>
</dbReference>
<dbReference type="Gene3D" id="3.30.70.1230">
    <property type="entry name" value="Nucleotide cyclase"/>
    <property type="match status" value="1"/>
</dbReference>
<evidence type="ECO:0000256" key="3">
    <source>
        <dbReference type="ARBA" id="ARBA00022741"/>
    </source>
</evidence>
<dbReference type="GO" id="GO:0007168">
    <property type="term" value="P:receptor guanylyl cyclase signaling pathway"/>
    <property type="evidence" value="ECO:0007669"/>
    <property type="project" value="TreeGrafter"/>
</dbReference>
<name>A0A3S5AR11_9PLAT</name>
<keyword evidence="5" id="KW-0472">Membrane</keyword>
<gene>
    <name evidence="9" type="ORF">PXEA_LOCUS16387</name>
</gene>
<dbReference type="PANTHER" id="PTHR11920">
    <property type="entry name" value="GUANYLYL CYCLASE"/>
    <property type="match status" value="1"/>
</dbReference>